<dbReference type="SUPFAM" id="SSF49562">
    <property type="entry name" value="C2 domain (Calcium/lipid-binding domain, CaLB)"/>
    <property type="match status" value="1"/>
</dbReference>
<evidence type="ECO:0000313" key="4">
    <source>
        <dbReference type="Proteomes" id="UP000298787"/>
    </source>
</evidence>
<sequence>MKEGQQVTFSSGQLVKGMKLQPAVGREKRYINYDVRKRREIYAETLHIILNNQKITMWVLGKIRESMESIPLELSRYMGKSEEDIFLSSKAGLSHNLHINILTPDKIPEFCLPPRLCKKSPLPEAETMVPNLCGQKRSPPSYTTHVKVKDEKVEAGDASVDSKAIKKPLPFSAEGYGLVGIYESPNTRRKESLFHSKSSVYMIERRIPAARRLGKQTTLPKKPGFLPLFICKSLSDTGSTESTESETPSSSDCSPLSSPCSAKFSSSIPSGRGRLKGATSCPSLTDSQEDRGRWKSSGLTTSPSSPPSLKGSSLTLAPPVLFPLDVLQRQDRHQHEQVLPLQGRGKVRLVAEHTTFSTNTLSSFSTVKVHVVSVEGLRDDTDRRTLNCAVILCLTPGKLQQQQSATIRNCRSPVFNEDFFFTELTTEDLQELQLRLRLINKPATGTLRRGTVIGAITKPLSQLLPIKNVVQE</sequence>
<dbReference type="InterPro" id="IPR035892">
    <property type="entry name" value="C2_domain_sf"/>
</dbReference>
<feature type="compositionally biased region" description="Low complexity" evidence="1">
    <location>
        <begin position="295"/>
        <end position="313"/>
    </location>
</feature>
<dbReference type="InterPro" id="IPR000008">
    <property type="entry name" value="C2_dom"/>
</dbReference>
<protein>
    <submittedName>
        <fullName evidence="3">C2 calcium-dependent domain-containing protein 4C</fullName>
    </submittedName>
</protein>
<gene>
    <name evidence="3" type="ORF">D9C73_012542</name>
</gene>
<feature type="compositionally biased region" description="Low complexity" evidence="1">
    <location>
        <begin position="237"/>
        <end position="261"/>
    </location>
</feature>
<evidence type="ECO:0000256" key="1">
    <source>
        <dbReference type="SAM" id="MobiDB-lite"/>
    </source>
</evidence>
<keyword evidence="4" id="KW-1185">Reference proteome</keyword>
<feature type="region of interest" description="Disordered" evidence="1">
    <location>
        <begin position="237"/>
        <end position="313"/>
    </location>
</feature>
<dbReference type="CDD" id="cd00030">
    <property type="entry name" value="C2"/>
    <property type="match status" value="1"/>
</dbReference>
<proteinExistence type="predicted"/>
<dbReference type="EMBL" id="CM014088">
    <property type="protein sequence ID" value="TKS78632.1"/>
    <property type="molecule type" value="Genomic_DNA"/>
</dbReference>
<evidence type="ECO:0000259" key="2">
    <source>
        <dbReference type="PROSITE" id="PS50004"/>
    </source>
</evidence>
<feature type="domain" description="C2" evidence="2">
    <location>
        <begin position="348"/>
        <end position="472"/>
    </location>
</feature>
<dbReference type="InterPro" id="IPR043549">
    <property type="entry name" value="C2C4C/C2C4D"/>
</dbReference>
<dbReference type="PANTHER" id="PTHR46291:SF9">
    <property type="entry name" value="C2 CALCIUM-DEPENDENT DOMAIN-CONTAINING PROTEIN 4C-LIKE"/>
    <property type="match status" value="1"/>
</dbReference>
<name>A0A4V6AQ03_COLLU</name>
<reference evidence="3 4" key="1">
    <citation type="submission" date="2019-01" db="EMBL/GenBank/DDBJ databases">
        <title>Genome Assembly of Collichthys lucidus.</title>
        <authorList>
            <person name="Cai M."/>
            <person name="Xiao S."/>
        </authorList>
    </citation>
    <scope>NUCLEOTIDE SEQUENCE [LARGE SCALE GENOMIC DNA]</scope>
    <source>
        <strain evidence="3">JT15FE1705JMU</strain>
        <tissue evidence="3">Muscle</tissue>
    </source>
</reference>
<organism evidence="3 4">
    <name type="scientific">Collichthys lucidus</name>
    <name type="common">Big head croaker</name>
    <name type="synonym">Sciaena lucida</name>
    <dbReference type="NCBI Taxonomy" id="240159"/>
    <lineage>
        <taxon>Eukaryota</taxon>
        <taxon>Metazoa</taxon>
        <taxon>Chordata</taxon>
        <taxon>Craniata</taxon>
        <taxon>Vertebrata</taxon>
        <taxon>Euteleostomi</taxon>
        <taxon>Actinopterygii</taxon>
        <taxon>Neopterygii</taxon>
        <taxon>Teleostei</taxon>
        <taxon>Neoteleostei</taxon>
        <taxon>Acanthomorphata</taxon>
        <taxon>Eupercaria</taxon>
        <taxon>Sciaenidae</taxon>
        <taxon>Collichthys</taxon>
    </lineage>
</organism>
<dbReference type="PANTHER" id="PTHR46291">
    <property type="entry name" value="C2 DOMAIN-CONTAINING PROTEIN"/>
    <property type="match status" value="1"/>
</dbReference>
<dbReference type="AlphaFoldDB" id="A0A4V6AQ03"/>
<dbReference type="Pfam" id="PF00168">
    <property type="entry name" value="C2"/>
    <property type="match status" value="1"/>
</dbReference>
<dbReference type="SMART" id="SM00239">
    <property type="entry name" value="C2"/>
    <property type="match status" value="1"/>
</dbReference>
<dbReference type="Proteomes" id="UP000298787">
    <property type="component" value="Chromosome 11"/>
</dbReference>
<evidence type="ECO:0000313" key="3">
    <source>
        <dbReference type="EMBL" id="TKS78632.1"/>
    </source>
</evidence>
<dbReference type="STRING" id="240159.A0A4V6AQ03"/>
<accession>A0A4V6AQ03</accession>
<dbReference type="Gene3D" id="2.60.40.150">
    <property type="entry name" value="C2 domain"/>
    <property type="match status" value="1"/>
</dbReference>
<dbReference type="PROSITE" id="PS50004">
    <property type="entry name" value="C2"/>
    <property type="match status" value="1"/>
</dbReference>